<dbReference type="PANTHER" id="PTHR24419">
    <property type="entry name" value="INTERLEUKIN-1 RECEPTOR-ASSOCIATED KINASE"/>
    <property type="match status" value="1"/>
</dbReference>
<sequence length="616" mass="72591">MIGNLAPLNFTNGEFVRLSIDAYHNRGRIQNNIIEQRKLEEELLRIYNPCSDIKEDMSSSMSKFKSNEFERLLTYDFYNVNVMKAAQCINKAYFSHNAYPYEVKIRKWFTSMKQIGSPSAYGTAIQTNISKKQSVYVIKAPKDIEVDLLHEYIIGIYGLNKLRYTIPNFAYILGAFKCNPPYIQKDKKIDAVCLPDSKNKVTYVVYERIYPGVELSEYILSCSESEFMSVWLQLCYSLDLAQRDMKYNHNDLHTENVIVRTMSEEVFIPYRYKGIVVYIRTRTVATLIDYGLSRIDLNHRDKVYTVTDASMYSYKPFRFNSLRDIFKLLSFCVYSLIGKRAPSSRLIFALYRFFYNGDRLEGYIHEMRKNYFSYYEHENNRGVTLSTYIDWIHKNFKYDIDNVISWNYRDISLKLLACDNRCATKKGIISFLDAFGEGKAEDLIDLYDHVSKLSTFKSQTEYMRVNRTLFINEVNKAINILTRVLEHSKKSIFMRWNLAVQETYTHKIDFMFNINFINKYRSHIDEFMSMIDEFSTSKNYLDISLMLLRYISDGTKKNVDKLSAILKETTSVVNELIRKIKVDIDFVRRIPSNRFTVNEASKWWILSFTQLSNILP</sequence>
<dbReference type="InterPro" id="IPR011009">
    <property type="entry name" value="Kinase-like_dom_sf"/>
</dbReference>
<gene>
    <name evidence="1" type="ORF">LCPAC401_03410</name>
</gene>
<proteinExistence type="predicted"/>
<protein>
    <submittedName>
        <fullName evidence="1">Protein kinase</fullName>
    </submittedName>
</protein>
<reference evidence="1" key="1">
    <citation type="journal article" date="2019" name="MBio">
        <title>Virus Genomes from Deep Sea Sediments Expand the Ocean Megavirome and Support Independent Origins of Viral Gigantism.</title>
        <authorList>
            <person name="Backstrom D."/>
            <person name="Yutin N."/>
            <person name="Jorgensen S.L."/>
            <person name="Dharamshi J."/>
            <person name="Homa F."/>
            <person name="Zaremba-Niedwiedzka K."/>
            <person name="Spang A."/>
            <person name="Wolf Y.I."/>
            <person name="Koonin E.V."/>
            <person name="Ettema T.J."/>
        </authorList>
    </citation>
    <scope>NUCLEOTIDE SEQUENCE</scope>
</reference>
<dbReference type="Pfam" id="PF12330">
    <property type="entry name" value="Haspin_kinase"/>
    <property type="match status" value="1"/>
</dbReference>
<dbReference type="SUPFAM" id="SSF56112">
    <property type="entry name" value="Protein kinase-like (PK-like)"/>
    <property type="match status" value="1"/>
</dbReference>
<evidence type="ECO:0000313" key="1">
    <source>
        <dbReference type="EMBL" id="QBK92703.1"/>
    </source>
</evidence>
<accession>A0A481Z9V7</accession>
<organism evidence="1">
    <name type="scientific">Pithovirus LCPAC401</name>
    <dbReference type="NCBI Taxonomy" id="2506595"/>
    <lineage>
        <taxon>Viruses</taxon>
        <taxon>Pithoviruses</taxon>
    </lineage>
</organism>
<dbReference type="Gene3D" id="1.10.510.10">
    <property type="entry name" value="Transferase(Phosphotransferase) domain 1"/>
    <property type="match status" value="1"/>
</dbReference>
<keyword evidence="1" id="KW-0418">Kinase</keyword>
<dbReference type="GO" id="GO:0072354">
    <property type="term" value="F:histone H3T3 kinase activity"/>
    <property type="evidence" value="ECO:0007669"/>
    <property type="project" value="TreeGrafter"/>
</dbReference>
<dbReference type="EMBL" id="MK500580">
    <property type="protein sequence ID" value="QBK92703.1"/>
    <property type="molecule type" value="Genomic_DNA"/>
</dbReference>
<dbReference type="PANTHER" id="PTHR24419:SF18">
    <property type="entry name" value="SERINE_THREONINE-PROTEIN KINASE HASPIN"/>
    <property type="match status" value="1"/>
</dbReference>
<keyword evidence="1" id="KW-0808">Transferase</keyword>
<dbReference type="GO" id="GO:0035556">
    <property type="term" value="P:intracellular signal transduction"/>
    <property type="evidence" value="ECO:0007669"/>
    <property type="project" value="TreeGrafter"/>
</dbReference>
<name>A0A481Z9V7_9VIRU</name>